<dbReference type="Proteomes" id="UP000183945">
    <property type="component" value="Unassembled WGS sequence"/>
</dbReference>
<dbReference type="InterPro" id="IPR002347">
    <property type="entry name" value="SDR_fam"/>
</dbReference>
<keyword evidence="4" id="KW-1185">Reference proteome</keyword>
<reference evidence="4" key="1">
    <citation type="submission" date="2016-11" db="EMBL/GenBank/DDBJ databases">
        <authorList>
            <person name="Varghese N."/>
            <person name="Submissions S."/>
        </authorList>
    </citation>
    <scope>NUCLEOTIDE SEQUENCE [LARGE SCALE GENOMIC DNA]</scope>
    <source>
        <strain evidence="4">DSM 24579</strain>
    </source>
</reference>
<proteinExistence type="inferred from homology"/>
<sequence length="264" mass="29288">MVKEFKDTNYWAIILGGSSGLGFATARKLARHGMNIIVVHRDKRADIAEIEEAFEDIKKQQVNFESFNVDATNAEKRESLINQIAEVLGTEGKVRTLVHSISKGNLKPMTGEEPTLENIDFQVTIDAMAISLYDWTKAIYKFNLFAKDARIISFTSEGNKKAWANYAAVSAAKVALEAITRSIALEFAPHGIRANCIQAGVTVTRSFQMIPGNETLRVHALKHNPFKRLTVPNNIANMVYLLSKDEADWVTGTIIPVNGGEHLK</sequence>
<evidence type="ECO:0000313" key="4">
    <source>
        <dbReference type="Proteomes" id="UP000183945"/>
    </source>
</evidence>
<dbReference type="EMBL" id="FQVT01000009">
    <property type="protein sequence ID" value="SHG33138.1"/>
    <property type="molecule type" value="Genomic_DNA"/>
</dbReference>
<keyword evidence="2" id="KW-0560">Oxidoreductase</keyword>
<dbReference type="Gene3D" id="3.40.50.720">
    <property type="entry name" value="NAD(P)-binding Rossmann-like Domain"/>
    <property type="match status" value="2"/>
</dbReference>
<dbReference type="PANTHER" id="PTHR43477:SF1">
    <property type="entry name" value="DIHYDROANTICAPSIN 7-DEHYDROGENASE"/>
    <property type="match status" value="1"/>
</dbReference>
<accession>A0A1M5IXP8</accession>
<dbReference type="RefSeq" id="WP_072880332.1">
    <property type="nucleotide sequence ID" value="NZ_FQVT01000009.1"/>
</dbReference>
<dbReference type="GO" id="GO:0016491">
    <property type="term" value="F:oxidoreductase activity"/>
    <property type="evidence" value="ECO:0007669"/>
    <property type="project" value="UniProtKB-KW"/>
</dbReference>
<dbReference type="Pfam" id="PF13561">
    <property type="entry name" value="adh_short_C2"/>
    <property type="match status" value="1"/>
</dbReference>
<evidence type="ECO:0000256" key="2">
    <source>
        <dbReference type="ARBA" id="ARBA00023002"/>
    </source>
</evidence>
<dbReference type="PANTHER" id="PTHR43477">
    <property type="entry name" value="DIHYDROANTICAPSIN 7-DEHYDROGENASE"/>
    <property type="match status" value="1"/>
</dbReference>
<comment type="similarity">
    <text evidence="1">Belongs to the short-chain dehydrogenases/reductases (SDR) family.</text>
</comment>
<dbReference type="AlphaFoldDB" id="A0A1M5IXP8"/>
<dbReference type="InterPro" id="IPR051122">
    <property type="entry name" value="SDR_DHRS6-like"/>
</dbReference>
<evidence type="ECO:0000256" key="1">
    <source>
        <dbReference type="ARBA" id="ARBA00006484"/>
    </source>
</evidence>
<dbReference type="SUPFAM" id="SSF51735">
    <property type="entry name" value="NAD(P)-binding Rossmann-fold domains"/>
    <property type="match status" value="1"/>
</dbReference>
<gene>
    <name evidence="3" type="ORF">SAMN05444483_10932</name>
</gene>
<protein>
    <submittedName>
        <fullName evidence="3">Enoyl-[acyl-carrier protein] reductase I</fullName>
    </submittedName>
</protein>
<dbReference type="STRING" id="1073325.SAMN05444483_10932"/>
<dbReference type="PRINTS" id="PR00081">
    <property type="entry name" value="GDHRDH"/>
</dbReference>
<name>A0A1M5IXP8_SALEC</name>
<dbReference type="InterPro" id="IPR036291">
    <property type="entry name" value="NAD(P)-bd_dom_sf"/>
</dbReference>
<dbReference type="OrthoDB" id="9803333at2"/>
<organism evidence="3 4">
    <name type="scientific">Salegentibacter echinorum</name>
    <dbReference type="NCBI Taxonomy" id="1073325"/>
    <lineage>
        <taxon>Bacteria</taxon>
        <taxon>Pseudomonadati</taxon>
        <taxon>Bacteroidota</taxon>
        <taxon>Flavobacteriia</taxon>
        <taxon>Flavobacteriales</taxon>
        <taxon>Flavobacteriaceae</taxon>
        <taxon>Salegentibacter</taxon>
    </lineage>
</organism>
<evidence type="ECO:0000313" key="3">
    <source>
        <dbReference type="EMBL" id="SHG33138.1"/>
    </source>
</evidence>